<proteinExistence type="predicted"/>
<evidence type="ECO:0000313" key="4">
    <source>
        <dbReference type="Proteomes" id="UP000683360"/>
    </source>
</evidence>
<dbReference type="Proteomes" id="UP000683360">
    <property type="component" value="Unassembled WGS sequence"/>
</dbReference>
<dbReference type="PROSITE" id="PS50195">
    <property type="entry name" value="PX"/>
    <property type="match status" value="1"/>
</dbReference>
<feature type="region of interest" description="Disordered" evidence="1">
    <location>
        <begin position="41"/>
        <end position="72"/>
    </location>
</feature>
<feature type="domain" description="PX" evidence="2">
    <location>
        <begin position="93"/>
        <end position="217"/>
    </location>
</feature>
<feature type="compositionally biased region" description="Low complexity" evidence="1">
    <location>
        <begin position="45"/>
        <end position="56"/>
    </location>
</feature>
<evidence type="ECO:0000313" key="3">
    <source>
        <dbReference type="EMBL" id="CAG2246754.1"/>
    </source>
</evidence>
<comment type="caution">
    <text evidence="3">The sequence shown here is derived from an EMBL/GenBank/DDBJ whole genome shotgun (WGS) entry which is preliminary data.</text>
</comment>
<dbReference type="OrthoDB" id="3176171at2759"/>
<reference evidence="3" key="1">
    <citation type="submission" date="2021-03" db="EMBL/GenBank/DDBJ databases">
        <authorList>
            <person name="Bekaert M."/>
        </authorList>
    </citation>
    <scope>NUCLEOTIDE SEQUENCE</scope>
</reference>
<dbReference type="PANTHER" id="PTHR47194">
    <property type="entry name" value="SORTING NEXIN-29-RELATED"/>
    <property type="match status" value="1"/>
</dbReference>
<dbReference type="InterPro" id="IPR036871">
    <property type="entry name" value="PX_dom_sf"/>
</dbReference>
<dbReference type="EMBL" id="CAJPWZ010002881">
    <property type="protein sequence ID" value="CAG2246754.1"/>
    <property type="molecule type" value="Genomic_DNA"/>
</dbReference>
<dbReference type="GO" id="GO:0035091">
    <property type="term" value="F:phosphatidylinositol binding"/>
    <property type="evidence" value="ECO:0007669"/>
    <property type="project" value="InterPro"/>
</dbReference>
<gene>
    <name evidence="3" type="ORF">MEDL_58694</name>
</gene>
<organism evidence="3 4">
    <name type="scientific">Mytilus edulis</name>
    <name type="common">Blue mussel</name>
    <dbReference type="NCBI Taxonomy" id="6550"/>
    <lineage>
        <taxon>Eukaryota</taxon>
        <taxon>Metazoa</taxon>
        <taxon>Spiralia</taxon>
        <taxon>Lophotrochozoa</taxon>
        <taxon>Mollusca</taxon>
        <taxon>Bivalvia</taxon>
        <taxon>Autobranchia</taxon>
        <taxon>Pteriomorphia</taxon>
        <taxon>Mytilida</taxon>
        <taxon>Mytiloidea</taxon>
        <taxon>Mytilidae</taxon>
        <taxon>Mytilinae</taxon>
        <taxon>Mytilus</taxon>
    </lineage>
</organism>
<feature type="compositionally biased region" description="Polar residues" evidence="1">
    <location>
        <begin position="57"/>
        <end position="72"/>
    </location>
</feature>
<keyword evidence="4" id="KW-1185">Reference proteome</keyword>
<accession>A0A8S3UK43</accession>
<sequence>MRRSYEVTKQELDEIQKKYDEQRNSELDKIEFERLKLKELEHQQSTSSKSLMPSKSNPYVTSPDTGKQSQLSLRSRFSGSNISLSGSQMGDIPALSITIPAYRLQGYGSDEHYAYEVQIAVGEERWTIYRRYSRFRDLHQEWKNITYRKLLRKQEKIAMDRQLQLEVYLKNAVTILMRTPDCPLHPSKNLYLSKQILCDFDPFFKRGIFETSKHSTS</sequence>
<dbReference type="InterPro" id="IPR001683">
    <property type="entry name" value="PX_dom"/>
</dbReference>
<dbReference type="PANTHER" id="PTHR47194:SF3">
    <property type="entry name" value="SORTING NEXIN 29"/>
    <property type="match status" value="1"/>
</dbReference>
<protein>
    <submittedName>
        <fullName evidence="3">KIF16B</fullName>
    </submittedName>
</protein>
<evidence type="ECO:0000259" key="2">
    <source>
        <dbReference type="PROSITE" id="PS50195"/>
    </source>
</evidence>
<name>A0A8S3UK43_MYTED</name>
<dbReference type="SUPFAM" id="SSF64268">
    <property type="entry name" value="PX domain"/>
    <property type="match status" value="1"/>
</dbReference>
<dbReference type="AlphaFoldDB" id="A0A8S3UK43"/>
<evidence type="ECO:0000256" key="1">
    <source>
        <dbReference type="SAM" id="MobiDB-lite"/>
    </source>
</evidence>
<dbReference type="Gene3D" id="3.30.1520.10">
    <property type="entry name" value="Phox-like domain"/>
    <property type="match status" value="1"/>
</dbReference>